<keyword evidence="2" id="KW-1133">Transmembrane helix</keyword>
<dbReference type="EMBL" id="FO203512">
    <property type="protein sequence ID" value="CCK77954.1"/>
    <property type="molecule type" value="Genomic_DNA"/>
</dbReference>
<feature type="transmembrane region" description="Helical" evidence="2">
    <location>
        <begin position="12"/>
        <end position="30"/>
    </location>
</feature>
<protein>
    <recommendedName>
        <fullName evidence="5">DUF2933 domain-containing protein</fullName>
    </recommendedName>
</protein>
<keyword evidence="2" id="KW-0812">Transmembrane</keyword>
<dbReference type="Pfam" id="PF11666">
    <property type="entry name" value="DUF2933"/>
    <property type="match status" value="1"/>
</dbReference>
<evidence type="ECO:0000313" key="4">
    <source>
        <dbReference type="Proteomes" id="UP000032749"/>
    </source>
</evidence>
<keyword evidence="4" id="KW-1185">Reference proteome</keyword>
<dbReference type="OrthoDB" id="5298481at2"/>
<dbReference type="InterPro" id="IPR021682">
    <property type="entry name" value="DUF2933"/>
</dbReference>
<name>R4YVC4_OLEAN</name>
<gene>
    <name evidence="3" type="ORF">OLEAN_C37780</name>
</gene>
<evidence type="ECO:0000256" key="2">
    <source>
        <dbReference type="SAM" id="Phobius"/>
    </source>
</evidence>
<feature type="transmembrane region" description="Helical" evidence="2">
    <location>
        <begin position="36"/>
        <end position="55"/>
    </location>
</feature>
<dbReference type="KEGG" id="oai:OLEAN_C37780"/>
<evidence type="ECO:0008006" key="5">
    <source>
        <dbReference type="Google" id="ProtNLM"/>
    </source>
</evidence>
<evidence type="ECO:0000256" key="1">
    <source>
        <dbReference type="SAM" id="MobiDB-lite"/>
    </source>
</evidence>
<keyword evidence="2" id="KW-0472">Membrane</keyword>
<accession>R4YVC4</accession>
<feature type="compositionally biased region" description="Basic and acidic residues" evidence="1">
    <location>
        <begin position="63"/>
        <end position="96"/>
    </location>
</feature>
<reference evidence="3 4" key="1">
    <citation type="journal article" date="2013" name="Nat. Commun.">
        <title>Genome sequence and functional genomic analysis of the oil-degrading bacterium Oleispira antarctica.</title>
        <authorList>
            <person name="Kube M."/>
            <person name="Chernikova T.N."/>
            <person name="Al-Ramahi Y."/>
            <person name="Beloqui A."/>
            <person name="Lopez-Cortez N."/>
            <person name="Guazzaroni M.E."/>
            <person name="Heipieper H.J."/>
            <person name="Klages S."/>
            <person name="Kotsyurbenko O.R."/>
            <person name="Langer I."/>
            <person name="Nechitaylo T.Y."/>
            <person name="Lunsdorf H."/>
            <person name="Fernandez M."/>
            <person name="Juarez S."/>
            <person name="Ciordia S."/>
            <person name="Singer A."/>
            <person name="Kagan O."/>
            <person name="Egorova O."/>
            <person name="Petit P.A."/>
            <person name="Stogios P."/>
            <person name="Kim Y."/>
            <person name="Tchigvintsev A."/>
            <person name="Flick R."/>
            <person name="Denaro R."/>
            <person name="Genovese M."/>
            <person name="Albar J.P."/>
            <person name="Reva O.N."/>
            <person name="Martinez-Gomariz M."/>
            <person name="Tran H."/>
            <person name="Ferrer M."/>
            <person name="Savchenko A."/>
            <person name="Yakunin A.F."/>
            <person name="Yakimov M.M."/>
            <person name="Golyshina O.V."/>
            <person name="Reinhardt R."/>
            <person name="Golyshin P.N."/>
        </authorList>
    </citation>
    <scope>NUCLEOTIDE SEQUENCE [LARGE SCALE GENOMIC DNA]</scope>
</reference>
<dbReference type="Proteomes" id="UP000032749">
    <property type="component" value="Chromosome"/>
</dbReference>
<dbReference type="STRING" id="698738.OLEAN_C37780"/>
<organism evidence="3 4">
    <name type="scientific">Oleispira antarctica RB-8</name>
    <dbReference type="NCBI Taxonomy" id="698738"/>
    <lineage>
        <taxon>Bacteria</taxon>
        <taxon>Pseudomonadati</taxon>
        <taxon>Pseudomonadota</taxon>
        <taxon>Gammaproteobacteria</taxon>
        <taxon>Oceanospirillales</taxon>
        <taxon>Oceanospirillaceae</taxon>
        <taxon>Oleispira</taxon>
    </lineage>
</organism>
<dbReference type="AlphaFoldDB" id="R4YVC4"/>
<dbReference type="HOGENOM" id="CLU_171581_0_1_6"/>
<sequence>MSNKKASFWLSPKGLAALGLIGAASYFLLMEHSEHVWQYLPFLILLACPFMHMFMHKGHGHHKSNEDGDEYQRGLKDGRDTVQPVDDKHTKKDHHQ</sequence>
<proteinExistence type="predicted"/>
<evidence type="ECO:0000313" key="3">
    <source>
        <dbReference type="EMBL" id="CCK77954.1"/>
    </source>
</evidence>
<feature type="region of interest" description="Disordered" evidence="1">
    <location>
        <begin position="59"/>
        <end position="96"/>
    </location>
</feature>